<gene>
    <name evidence="6" type="ORF">JCM19301_3375</name>
</gene>
<evidence type="ECO:0000256" key="2">
    <source>
        <dbReference type="ARBA" id="ARBA00022692"/>
    </source>
</evidence>
<dbReference type="Proteomes" id="UP000029641">
    <property type="component" value="Unassembled WGS sequence"/>
</dbReference>
<keyword evidence="3 5" id="KW-1133">Transmembrane helix</keyword>
<dbReference type="GO" id="GO:0022857">
    <property type="term" value="F:transmembrane transporter activity"/>
    <property type="evidence" value="ECO:0007669"/>
    <property type="project" value="InterPro"/>
</dbReference>
<sequence>MFSIVGAGIVFAFFAIMMVLQLVFVKYMMPETKGVSLEGLSKKLINE</sequence>
<accession>A0A090VLP1</accession>
<dbReference type="Pfam" id="PF00083">
    <property type="entry name" value="Sugar_tr"/>
    <property type="match status" value="1"/>
</dbReference>
<reference evidence="6 7" key="1">
    <citation type="journal article" date="2014" name="Genome Announc.">
        <title>Draft Genome Sequence of Marine Flavobacterium Jejuia pallidilutea Strain 11shimoA1 and Pigmentation Mutants.</title>
        <authorList>
            <person name="Takatani N."/>
            <person name="Nakanishi M."/>
            <person name="Meirelles P."/>
            <person name="Mino S."/>
            <person name="Suda W."/>
            <person name="Oshima K."/>
            <person name="Hattori M."/>
            <person name="Ohkuma M."/>
            <person name="Hosokawa M."/>
            <person name="Miyashita K."/>
            <person name="Thompson F.L."/>
            <person name="Niwa A."/>
            <person name="Sawabe T."/>
            <person name="Sawabe T."/>
        </authorList>
    </citation>
    <scope>NUCLEOTIDE SEQUENCE [LARGE SCALE GENOMIC DNA]</scope>
    <source>
        <strain evidence="6 7">JCM 19301</strain>
    </source>
</reference>
<name>A0A090VLP1_9FLAO</name>
<feature type="transmembrane region" description="Helical" evidence="5">
    <location>
        <begin position="6"/>
        <end position="25"/>
    </location>
</feature>
<dbReference type="InterPro" id="IPR005828">
    <property type="entry name" value="MFS_sugar_transport-like"/>
</dbReference>
<proteinExistence type="predicted"/>
<protein>
    <submittedName>
        <fullName evidence="6">Uncharacterized protein</fullName>
    </submittedName>
</protein>
<organism evidence="6 7">
    <name type="scientific">Jejuia pallidilutea</name>
    <dbReference type="NCBI Taxonomy" id="504487"/>
    <lineage>
        <taxon>Bacteria</taxon>
        <taxon>Pseudomonadati</taxon>
        <taxon>Bacteroidota</taxon>
        <taxon>Flavobacteriia</taxon>
        <taxon>Flavobacteriales</taxon>
        <taxon>Flavobacteriaceae</taxon>
        <taxon>Jejuia</taxon>
    </lineage>
</organism>
<evidence type="ECO:0000256" key="4">
    <source>
        <dbReference type="ARBA" id="ARBA00023136"/>
    </source>
</evidence>
<evidence type="ECO:0000313" key="7">
    <source>
        <dbReference type="Proteomes" id="UP000029641"/>
    </source>
</evidence>
<evidence type="ECO:0000256" key="5">
    <source>
        <dbReference type="SAM" id="Phobius"/>
    </source>
</evidence>
<keyword evidence="4 5" id="KW-0472">Membrane</keyword>
<evidence type="ECO:0000256" key="1">
    <source>
        <dbReference type="ARBA" id="ARBA00004370"/>
    </source>
</evidence>
<comment type="subcellular location">
    <subcellularLocation>
        <location evidence="1">Membrane</location>
    </subcellularLocation>
</comment>
<evidence type="ECO:0000313" key="6">
    <source>
        <dbReference type="EMBL" id="GAL65690.1"/>
    </source>
</evidence>
<evidence type="ECO:0000256" key="3">
    <source>
        <dbReference type="ARBA" id="ARBA00022989"/>
    </source>
</evidence>
<dbReference type="EMBL" id="BBNR01000002">
    <property type="protein sequence ID" value="GAL65690.1"/>
    <property type="molecule type" value="Genomic_DNA"/>
</dbReference>
<comment type="caution">
    <text evidence="6">The sequence shown here is derived from an EMBL/GenBank/DDBJ whole genome shotgun (WGS) entry which is preliminary data.</text>
</comment>
<dbReference type="InterPro" id="IPR036259">
    <property type="entry name" value="MFS_trans_sf"/>
</dbReference>
<dbReference type="AlphaFoldDB" id="A0A090VLP1"/>
<keyword evidence="2 5" id="KW-0812">Transmembrane</keyword>
<dbReference type="Gene3D" id="1.20.1250.20">
    <property type="entry name" value="MFS general substrate transporter like domains"/>
    <property type="match status" value="1"/>
</dbReference>
<dbReference type="GO" id="GO:0016020">
    <property type="term" value="C:membrane"/>
    <property type="evidence" value="ECO:0007669"/>
    <property type="project" value="UniProtKB-SubCell"/>
</dbReference>